<dbReference type="InterPro" id="IPR054323">
    <property type="entry name" value="SPMIP1_C"/>
</dbReference>
<sequence>MGEQKRTSRGIDPSKMKIYTDSYEKENRLRLKWFRRNEERLVAYTEKPNTKTVPQELLHEVASKRKISYQEAERHPRIHIDDAPPPLVDPNSMYSTMKPVDPQIAKLIYTGTQKDGRINYLHERVKIIPEDKYYFAEVTSWRYGWNMWNSANVATPVRYGRCQVIKASFYRRNGVARDPDWYQEPATLSPCICDRS</sequence>
<accession>A0A1Y1MKZ1</accession>
<dbReference type="InParanoid" id="A0A1Y1MKZ1"/>
<evidence type="ECO:0000313" key="4">
    <source>
        <dbReference type="Proteomes" id="UP000327044"/>
    </source>
</evidence>
<dbReference type="PANTHER" id="PTHR35826">
    <property type="entry name" value="PROTEIN ATP6V1FNB-LIKE"/>
    <property type="match status" value="1"/>
</dbReference>
<dbReference type="Proteomes" id="UP000327044">
    <property type="component" value="Unassembled WGS sequence"/>
</dbReference>
<feature type="domain" description="Sperm microtubule inner protein 1 C-terminal" evidence="1">
    <location>
        <begin position="64"/>
        <end position="179"/>
    </location>
</feature>
<evidence type="ECO:0000259" key="1">
    <source>
        <dbReference type="Pfam" id="PF22589"/>
    </source>
</evidence>
<reference evidence="2" key="1">
    <citation type="journal article" date="2016" name="Sci. Rep.">
        <title>Molecular characterization of firefly nuptial gifts: a multi-omics approach sheds light on postcopulatory sexual selection.</title>
        <authorList>
            <person name="Al-Wathiqui N."/>
            <person name="Fallon T.R."/>
            <person name="South A."/>
            <person name="Weng J.K."/>
            <person name="Lewis S.M."/>
        </authorList>
    </citation>
    <scope>NUCLEOTIDE SEQUENCE</scope>
</reference>
<dbReference type="Pfam" id="PF22589">
    <property type="entry name" value="SPMIP1"/>
    <property type="match status" value="1"/>
</dbReference>
<protein>
    <recommendedName>
        <fullName evidence="1">Sperm microtubule inner protein 1 C-terminal domain-containing protein</fullName>
    </recommendedName>
</protein>
<name>A0A1Y1MKZ1_PHOPY</name>
<evidence type="ECO:0000313" key="2">
    <source>
        <dbReference type="EMBL" id="JAV84536.1"/>
    </source>
</evidence>
<gene>
    <name evidence="3" type="ORF">PPYR_15015</name>
</gene>
<dbReference type="EMBL" id="GEZM01032677">
    <property type="protein sequence ID" value="JAV84536.1"/>
    <property type="molecule type" value="Transcribed_RNA"/>
</dbReference>
<dbReference type="PANTHER" id="PTHR35826:SF1">
    <property type="entry name" value="PROTEIN ATP6V1FNB-LIKE"/>
    <property type="match status" value="1"/>
</dbReference>
<dbReference type="AlphaFoldDB" id="A0A1Y1MKZ1"/>
<reference evidence="3 4" key="2">
    <citation type="journal article" date="2018" name="Elife">
        <title>Firefly genomes illuminate parallel origins of bioluminescence in beetles.</title>
        <authorList>
            <person name="Fallon T.R."/>
            <person name="Lower S.E."/>
            <person name="Chang C.H."/>
            <person name="Bessho-Uehara M."/>
            <person name="Martin G.J."/>
            <person name="Bewick A.J."/>
            <person name="Behringer M."/>
            <person name="Debat H.J."/>
            <person name="Wong I."/>
            <person name="Day J.C."/>
            <person name="Suvorov A."/>
            <person name="Silva C.J."/>
            <person name="Stanger-Hall K.F."/>
            <person name="Hall D.W."/>
            <person name="Schmitz R.J."/>
            <person name="Nelson D.R."/>
            <person name="Lewis S.M."/>
            <person name="Shigenobu S."/>
            <person name="Bybee S.M."/>
            <person name="Larracuente A.M."/>
            <person name="Oba Y."/>
            <person name="Weng J.K."/>
        </authorList>
    </citation>
    <scope>NUCLEOTIDE SEQUENCE [LARGE SCALE GENOMIC DNA]</scope>
    <source>
        <strain evidence="3">1611_PpyrPB1</strain>
        <tissue evidence="3">Whole body</tissue>
    </source>
</reference>
<evidence type="ECO:0000313" key="3">
    <source>
        <dbReference type="EMBL" id="KAB0790582.1"/>
    </source>
</evidence>
<dbReference type="EMBL" id="VVIM01001085">
    <property type="protein sequence ID" value="KAB0790582.1"/>
    <property type="molecule type" value="Genomic_DNA"/>
</dbReference>
<proteinExistence type="predicted"/>
<reference evidence="3" key="3">
    <citation type="submission" date="2019-08" db="EMBL/GenBank/DDBJ databases">
        <authorList>
            <consortium name="Photinus pyralis genome working group"/>
            <person name="Fallon T.R."/>
            <person name="Sander Lower S.E."/>
            <person name="Weng J.-K."/>
        </authorList>
    </citation>
    <scope>NUCLEOTIDE SEQUENCE</scope>
    <source>
        <strain evidence="3">1611_PpyrPB1</strain>
        <tissue evidence="3">Whole body</tissue>
    </source>
</reference>
<dbReference type="OrthoDB" id="410807at2759"/>
<organism evidence="2">
    <name type="scientific">Photinus pyralis</name>
    <name type="common">Common eastern firefly</name>
    <name type="synonym">Lampyris pyralis</name>
    <dbReference type="NCBI Taxonomy" id="7054"/>
    <lineage>
        <taxon>Eukaryota</taxon>
        <taxon>Metazoa</taxon>
        <taxon>Ecdysozoa</taxon>
        <taxon>Arthropoda</taxon>
        <taxon>Hexapoda</taxon>
        <taxon>Insecta</taxon>
        <taxon>Pterygota</taxon>
        <taxon>Neoptera</taxon>
        <taxon>Endopterygota</taxon>
        <taxon>Coleoptera</taxon>
        <taxon>Polyphaga</taxon>
        <taxon>Elateriformia</taxon>
        <taxon>Elateroidea</taxon>
        <taxon>Lampyridae</taxon>
        <taxon>Lampyrinae</taxon>
        <taxon>Photinus</taxon>
    </lineage>
</organism>
<keyword evidence="4" id="KW-1185">Reference proteome</keyword>